<name>A0A964E2Z0_9PROT</name>
<organism evidence="2 3">
    <name type="scientific">Acidisoma cellulosilyticum</name>
    <dbReference type="NCBI Taxonomy" id="2802395"/>
    <lineage>
        <taxon>Bacteria</taxon>
        <taxon>Pseudomonadati</taxon>
        <taxon>Pseudomonadota</taxon>
        <taxon>Alphaproteobacteria</taxon>
        <taxon>Acetobacterales</taxon>
        <taxon>Acidocellaceae</taxon>
        <taxon>Acidisoma</taxon>
    </lineage>
</organism>
<dbReference type="EMBL" id="JAESVA010000002">
    <property type="protein sequence ID" value="MCB8880140.1"/>
    <property type="molecule type" value="Genomic_DNA"/>
</dbReference>
<comment type="caution">
    <text evidence="2">The sequence shown here is derived from an EMBL/GenBank/DDBJ whole genome shotgun (WGS) entry which is preliminary data.</text>
</comment>
<dbReference type="Proteomes" id="UP000721844">
    <property type="component" value="Unassembled WGS sequence"/>
</dbReference>
<proteinExistence type="predicted"/>
<keyword evidence="1" id="KW-1133">Transmembrane helix</keyword>
<evidence type="ECO:0000256" key="1">
    <source>
        <dbReference type="SAM" id="Phobius"/>
    </source>
</evidence>
<keyword evidence="3" id="KW-1185">Reference proteome</keyword>
<feature type="transmembrane region" description="Helical" evidence="1">
    <location>
        <begin position="83"/>
        <end position="103"/>
    </location>
</feature>
<reference evidence="2 3" key="1">
    <citation type="journal article" date="2021" name="Microorganisms">
        <title>Acidisoma silvae sp. nov. and Acidisomacellulosilytica sp. nov., Two Acidophilic Bacteria Isolated from Decaying Wood, Hydrolyzing Cellulose and Producing Poly-3-hydroxybutyrate.</title>
        <authorList>
            <person name="Mieszkin S."/>
            <person name="Pouder E."/>
            <person name="Uroz S."/>
            <person name="Simon-Colin C."/>
            <person name="Alain K."/>
        </authorList>
    </citation>
    <scope>NUCLEOTIDE SEQUENCE [LARGE SCALE GENOMIC DNA]</scope>
    <source>
        <strain evidence="2 3">HW T5.17</strain>
    </source>
</reference>
<dbReference type="AlphaFoldDB" id="A0A964E2Z0"/>
<sequence length="108" mass="11833">MPEIDNDDDVSPSSSMPMLVGDLRGRMRAHERRMDRHENWVGEKFTSLEGKIDGVDAKADKILEVMASQAGAKAVLRVLMQPAFIAWGTALSAAVGLVMHFILKVSLP</sequence>
<keyword evidence="1" id="KW-0472">Membrane</keyword>
<keyword evidence="1" id="KW-0812">Transmembrane</keyword>
<gene>
    <name evidence="2" type="ORF">ACELLULO517_07825</name>
</gene>
<evidence type="ECO:0000313" key="3">
    <source>
        <dbReference type="Proteomes" id="UP000721844"/>
    </source>
</evidence>
<evidence type="ECO:0000313" key="2">
    <source>
        <dbReference type="EMBL" id="MCB8880140.1"/>
    </source>
</evidence>
<protein>
    <submittedName>
        <fullName evidence="2">Uncharacterized protein</fullName>
    </submittedName>
</protein>
<dbReference type="RefSeq" id="WP_227306746.1">
    <property type="nucleotide sequence ID" value="NZ_JAESVA010000002.1"/>
</dbReference>
<accession>A0A964E2Z0</accession>